<evidence type="ECO:0000259" key="1">
    <source>
        <dbReference type="Pfam" id="PF09268"/>
    </source>
</evidence>
<reference evidence="2" key="1">
    <citation type="submission" date="2016-07" db="EMBL/GenBank/DDBJ databases">
        <authorList>
            <person name="Bretaudeau A."/>
        </authorList>
    </citation>
    <scope>NUCLEOTIDE SEQUENCE</scope>
    <source>
        <strain evidence="2">Rice</strain>
        <tissue evidence="2">Whole body</tissue>
    </source>
</reference>
<dbReference type="GO" id="GO:0005198">
    <property type="term" value="F:structural molecule activity"/>
    <property type="evidence" value="ECO:0007669"/>
    <property type="project" value="InterPro"/>
</dbReference>
<dbReference type="InterPro" id="IPR016024">
    <property type="entry name" value="ARM-type_fold"/>
</dbReference>
<dbReference type="SUPFAM" id="SSF50989">
    <property type="entry name" value="Clathrin heavy-chain terminal domain"/>
    <property type="match status" value="1"/>
</dbReference>
<dbReference type="GO" id="GO:0006898">
    <property type="term" value="P:receptor-mediated endocytosis"/>
    <property type="evidence" value="ECO:0007669"/>
    <property type="project" value="TreeGrafter"/>
</dbReference>
<organism evidence="2">
    <name type="scientific">Spodoptera frugiperda</name>
    <name type="common">Fall armyworm</name>
    <dbReference type="NCBI Taxonomy" id="7108"/>
    <lineage>
        <taxon>Eukaryota</taxon>
        <taxon>Metazoa</taxon>
        <taxon>Ecdysozoa</taxon>
        <taxon>Arthropoda</taxon>
        <taxon>Hexapoda</taxon>
        <taxon>Insecta</taxon>
        <taxon>Pterygota</taxon>
        <taxon>Neoptera</taxon>
        <taxon>Endopterygota</taxon>
        <taxon>Lepidoptera</taxon>
        <taxon>Glossata</taxon>
        <taxon>Ditrysia</taxon>
        <taxon>Noctuoidea</taxon>
        <taxon>Noctuidae</taxon>
        <taxon>Amphipyrinae</taxon>
        <taxon>Spodoptera</taxon>
    </lineage>
</organism>
<dbReference type="InterPro" id="IPR022365">
    <property type="entry name" value="Clathrin_H-chain_propeller_rpt"/>
</dbReference>
<sequence length="491" mass="53640">MENPVSNPPSRGRDIWLKDEAPIVIIWRAEYHPMTSPALGEAGESVRLLLTKNHPVPTSALRVGSPVNALGCPQRLTLRLLIMCGIGCIQADNDEIPIPVEIHPMTSPALGEAGGSVRLLLAKNHPVPTSALRVGSPGGKSSNDFFSSSSLERGEKEAAQKTLQIFNIEMKSKMKAHTMTEDIVFWKWISLNTLALVTKMSVYHWSMEGDSTPVKMFDRHASLADCQIINYRTDPKQQWLLLVGISAQQNRVVGAMQLYSVERKCSQPIEGHAASFATFKAEGNAEPSTLFCFAVRTAQGGKLHIIEVGQTPAGNQPFLKKAVDVFFPAEAQNDFPVAMQVSPKYDVIYLITKYGYIHMYDIETGTCIYMNRISSDTIFVTAPHEATGGIIGVNRKGQVLSVTVEEDSIVPYINTVLQNPELALRLAVRNNLAGAEELFVRKFNMLFTNGQYGEAAKAGNGPVTLLVLRVSMGGADSLPSDDPPVRLAPIP</sequence>
<dbReference type="GO" id="GO:0005938">
    <property type="term" value="C:cell cortex"/>
    <property type="evidence" value="ECO:0007669"/>
    <property type="project" value="TreeGrafter"/>
</dbReference>
<dbReference type="Pfam" id="PF09268">
    <property type="entry name" value="Clathrin-link"/>
    <property type="match status" value="1"/>
</dbReference>
<dbReference type="InterPro" id="IPR016025">
    <property type="entry name" value="Clathrin_H-chain_N"/>
</dbReference>
<dbReference type="PANTHER" id="PTHR10292:SF1">
    <property type="entry name" value="CLATHRIN HEAVY CHAIN"/>
    <property type="match status" value="1"/>
</dbReference>
<protein>
    <submittedName>
        <fullName evidence="2">SFRICE_008801</fullName>
    </submittedName>
</protein>
<dbReference type="GO" id="GO:0045334">
    <property type="term" value="C:clathrin-coated endocytic vesicle"/>
    <property type="evidence" value="ECO:0007669"/>
    <property type="project" value="TreeGrafter"/>
</dbReference>
<dbReference type="AlphaFoldDB" id="A0A2H1V632"/>
<dbReference type="FunFam" id="2.130.10.110:FF:000004">
    <property type="entry name" value="Clathrin heavy chain"/>
    <property type="match status" value="1"/>
</dbReference>
<dbReference type="Pfam" id="PF01394">
    <property type="entry name" value="Clathrin_propel"/>
    <property type="match status" value="4"/>
</dbReference>
<accession>A0A2H1V632</accession>
<dbReference type="Gene3D" id="2.130.10.110">
    <property type="entry name" value="Clathrin heavy-chain terminal domain"/>
    <property type="match status" value="1"/>
</dbReference>
<dbReference type="GO" id="GO:0071439">
    <property type="term" value="C:clathrin complex"/>
    <property type="evidence" value="ECO:0007669"/>
    <property type="project" value="TreeGrafter"/>
</dbReference>
<evidence type="ECO:0000313" key="2">
    <source>
        <dbReference type="EMBL" id="SOQ35862.1"/>
    </source>
</evidence>
<dbReference type="GO" id="GO:0030130">
    <property type="term" value="C:clathrin coat of trans-Golgi network vesicle"/>
    <property type="evidence" value="ECO:0007669"/>
    <property type="project" value="InterPro"/>
</dbReference>
<dbReference type="InterPro" id="IPR015348">
    <property type="entry name" value="Clathrin_H-chain_linker_core"/>
</dbReference>
<dbReference type="GO" id="GO:0030132">
    <property type="term" value="C:clathrin coat of coated pit"/>
    <property type="evidence" value="ECO:0007669"/>
    <property type="project" value="InterPro"/>
</dbReference>
<dbReference type="GO" id="GO:0032051">
    <property type="term" value="F:clathrin light chain binding"/>
    <property type="evidence" value="ECO:0007669"/>
    <property type="project" value="TreeGrafter"/>
</dbReference>
<name>A0A2H1V632_SPOFR</name>
<proteinExistence type="predicted"/>
<dbReference type="PANTHER" id="PTHR10292">
    <property type="entry name" value="CLATHRIN HEAVY CHAIN RELATED"/>
    <property type="match status" value="1"/>
</dbReference>
<dbReference type="GO" id="GO:0006886">
    <property type="term" value="P:intracellular protein transport"/>
    <property type="evidence" value="ECO:0007669"/>
    <property type="project" value="InterPro"/>
</dbReference>
<dbReference type="EMBL" id="ODYU01000678">
    <property type="protein sequence ID" value="SOQ35862.1"/>
    <property type="molecule type" value="Genomic_DNA"/>
</dbReference>
<gene>
    <name evidence="2" type="ORF">SFRICE_008801</name>
</gene>
<dbReference type="SUPFAM" id="SSF48371">
    <property type="entry name" value="ARM repeat"/>
    <property type="match status" value="1"/>
</dbReference>
<feature type="domain" description="Clathrin heavy chain linker core motif" evidence="1">
    <location>
        <begin position="406"/>
        <end position="429"/>
    </location>
</feature>